<gene>
    <name evidence="2" type="ORF">EST38_g7501</name>
</gene>
<feature type="region of interest" description="Disordered" evidence="1">
    <location>
        <begin position="38"/>
        <end position="74"/>
    </location>
</feature>
<protein>
    <submittedName>
        <fullName evidence="2">Uncharacterized protein</fullName>
    </submittedName>
</protein>
<sequence>MISSFLASITPIVPDANIFAVTVGEGQWVNLLWHREEEQRKKGEKQEKEEVRKERLKQSGMSVDKDGSQKEPENDDDVYACVFEAILDDPKRDWEGIDRDRRSAHQVIDALKAGNIL</sequence>
<evidence type="ECO:0000313" key="2">
    <source>
        <dbReference type="EMBL" id="RXW18344.1"/>
    </source>
</evidence>
<dbReference type="EMBL" id="SDEE01000272">
    <property type="protein sequence ID" value="RXW18344.1"/>
    <property type="molecule type" value="Genomic_DNA"/>
</dbReference>
<proteinExistence type="predicted"/>
<evidence type="ECO:0000256" key="1">
    <source>
        <dbReference type="SAM" id="MobiDB-lite"/>
    </source>
</evidence>
<feature type="compositionally biased region" description="Basic and acidic residues" evidence="1">
    <location>
        <begin position="38"/>
        <end position="72"/>
    </location>
</feature>
<dbReference type="OrthoDB" id="2536675at2759"/>
<reference evidence="2 3" key="1">
    <citation type="submission" date="2019-01" db="EMBL/GenBank/DDBJ databases">
        <title>Draft genome sequence of Psathyrella aberdarensis IHI B618.</title>
        <authorList>
            <person name="Buettner E."/>
            <person name="Kellner H."/>
        </authorList>
    </citation>
    <scope>NUCLEOTIDE SEQUENCE [LARGE SCALE GENOMIC DNA]</scope>
    <source>
        <strain evidence="2 3">IHI B618</strain>
    </source>
</reference>
<dbReference type="STRING" id="2316362.A0A4Q2DHU5"/>
<keyword evidence="3" id="KW-1185">Reference proteome</keyword>
<organism evidence="2 3">
    <name type="scientific">Candolleomyces aberdarensis</name>
    <dbReference type="NCBI Taxonomy" id="2316362"/>
    <lineage>
        <taxon>Eukaryota</taxon>
        <taxon>Fungi</taxon>
        <taxon>Dikarya</taxon>
        <taxon>Basidiomycota</taxon>
        <taxon>Agaricomycotina</taxon>
        <taxon>Agaricomycetes</taxon>
        <taxon>Agaricomycetidae</taxon>
        <taxon>Agaricales</taxon>
        <taxon>Agaricineae</taxon>
        <taxon>Psathyrellaceae</taxon>
        <taxon>Candolleomyces</taxon>
    </lineage>
</organism>
<dbReference type="AlphaFoldDB" id="A0A4Q2DHU5"/>
<comment type="caution">
    <text evidence="2">The sequence shown here is derived from an EMBL/GenBank/DDBJ whole genome shotgun (WGS) entry which is preliminary data.</text>
</comment>
<evidence type="ECO:0000313" key="3">
    <source>
        <dbReference type="Proteomes" id="UP000290288"/>
    </source>
</evidence>
<name>A0A4Q2DHU5_9AGAR</name>
<dbReference type="Proteomes" id="UP000290288">
    <property type="component" value="Unassembled WGS sequence"/>
</dbReference>
<accession>A0A4Q2DHU5</accession>